<keyword evidence="2" id="KW-1185">Reference proteome</keyword>
<dbReference type="Proteomes" id="UP000325081">
    <property type="component" value="Unassembled WGS sequence"/>
</dbReference>
<dbReference type="AlphaFoldDB" id="A0A5A7RAJ1"/>
<organism evidence="1 2">
    <name type="scientific">Striga asiatica</name>
    <name type="common">Asiatic witchweed</name>
    <name type="synonym">Buchnera asiatica</name>
    <dbReference type="NCBI Taxonomy" id="4170"/>
    <lineage>
        <taxon>Eukaryota</taxon>
        <taxon>Viridiplantae</taxon>
        <taxon>Streptophyta</taxon>
        <taxon>Embryophyta</taxon>
        <taxon>Tracheophyta</taxon>
        <taxon>Spermatophyta</taxon>
        <taxon>Magnoliopsida</taxon>
        <taxon>eudicotyledons</taxon>
        <taxon>Gunneridae</taxon>
        <taxon>Pentapetalae</taxon>
        <taxon>asterids</taxon>
        <taxon>lamiids</taxon>
        <taxon>Lamiales</taxon>
        <taxon>Orobanchaceae</taxon>
        <taxon>Buchnereae</taxon>
        <taxon>Striga</taxon>
    </lineage>
</organism>
<comment type="caution">
    <text evidence="1">The sequence shown here is derived from an EMBL/GenBank/DDBJ whole genome shotgun (WGS) entry which is preliminary data.</text>
</comment>
<evidence type="ECO:0000313" key="2">
    <source>
        <dbReference type="Proteomes" id="UP000325081"/>
    </source>
</evidence>
<name>A0A5A7RAJ1_STRAF</name>
<dbReference type="GO" id="GO:0004674">
    <property type="term" value="F:protein serine/threonine kinase activity"/>
    <property type="evidence" value="ECO:0007669"/>
    <property type="project" value="UniProtKB-KW"/>
</dbReference>
<keyword evidence="1" id="KW-0418">Kinase</keyword>
<evidence type="ECO:0000313" key="1">
    <source>
        <dbReference type="EMBL" id="GER54482.1"/>
    </source>
</evidence>
<keyword evidence="1" id="KW-0723">Serine/threonine-protein kinase</keyword>
<accession>A0A5A7RAJ1</accession>
<reference evidence="2" key="1">
    <citation type="journal article" date="2019" name="Curr. Biol.">
        <title>Genome Sequence of Striga asiatica Provides Insight into the Evolution of Plant Parasitism.</title>
        <authorList>
            <person name="Yoshida S."/>
            <person name="Kim S."/>
            <person name="Wafula E.K."/>
            <person name="Tanskanen J."/>
            <person name="Kim Y.M."/>
            <person name="Honaas L."/>
            <person name="Yang Z."/>
            <person name="Spallek T."/>
            <person name="Conn C.E."/>
            <person name="Ichihashi Y."/>
            <person name="Cheong K."/>
            <person name="Cui S."/>
            <person name="Der J.P."/>
            <person name="Gundlach H."/>
            <person name="Jiao Y."/>
            <person name="Hori C."/>
            <person name="Ishida J.K."/>
            <person name="Kasahara H."/>
            <person name="Kiba T."/>
            <person name="Kim M.S."/>
            <person name="Koo N."/>
            <person name="Laohavisit A."/>
            <person name="Lee Y.H."/>
            <person name="Lumba S."/>
            <person name="McCourt P."/>
            <person name="Mortimer J.C."/>
            <person name="Mutuku J.M."/>
            <person name="Nomura T."/>
            <person name="Sasaki-Sekimoto Y."/>
            <person name="Seto Y."/>
            <person name="Wang Y."/>
            <person name="Wakatake T."/>
            <person name="Sakakibara H."/>
            <person name="Demura T."/>
            <person name="Yamaguchi S."/>
            <person name="Yoneyama K."/>
            <person name="Manabe R.I."/>
            <person name="Nelson D.C."/>
            <person name="Schulman A.H."/>
            <person name="Timko M.P."/>
            <person name="dePamphilis C.W."/>
            <person name="Choi D."/>
            <person name="Shirasu K."/>
        </authorList>
    </citation>
    <scope>NUCLEOTIDE SEQUENCE [LARGE SCALE GENOMIC DNA]</scope>
    <source>
        <strain evidence="2">cv. UVA1</strain>
    </source>
</reference>
<proteinExistence type="predicted"/>
<sequence length="101" mass="11794">MANEMLMPTPSLRFKNTNYKVPKMYYNQRITSNERRNISLGAQNSSRDMSSGFIRTTFRQSEIRNFSVKISVEKDIATFEISMNYRGTNVFVKVLQTLCCF</sequence>
<keyword evidence="1" id="KW-0808">Transferase</keyword>
<gene>
    <name evidence="1" type="ORF">STAS_32078</name>
</gene>
<protein>
    <submittedName>
        <fullName evidence="1">Serine/threonine protein kinase</fullName>
    </submittedName>
</protein>
<dbReference type="EMBL" id="BKCP01011181">
    <property type="protein sequence ID" value="GER54482.1"/>
    <property type="molecule type" value="Genomic_DNA"/>
</dbReference>